<proteinExistence type="predicted"/>
<dbReference type="Proteomes" id="UP000828941">
    <property type="component" value="Chromosome 12"/>
</dbReference>
<protein>
    <submittedName>
        <fullName evidence="1">Uncharacterized protein</fullName>
    </submittedName>
</protein>
<gene>
    <name evidence="1" type="ORF">L6164_030914</name>
</gene>
<sequence length="307" mass="33690">MREISLFMLLTFPCLLSLPFLNAQSPPAAGISARSLDALLQHYAFRAFFRPRTGVPYDGQVPSNLTGIKVSALRLRSSSLRNRGVRSYKEFQIPIRVVEQPYVERLVLVYHNLGNWSEEFYPLPGYSYLAPVFGLLAYSAADLSATDLPELDIRASDKPILIKFSDMKPAPSGSIAKCVHFDLHGSVQFDKPSHGNVCSTSQQGHFSIVVESNSPAAGAGVEDGGKKNKSWVWIIVGCLVGGIVLLIILALLVARVRKSQRGTKIQQMKWAEDNDSETLEMTSIGGTKAPLAVGTRTQPIIEEDYIP</sequence>
<name>A0ACB9LD68_BAUVA</name>
<evidence type="ECO:0000313" key="1">
    <source>
        <dbReference type="EMBL" id="KAI4307765.1"/>
    </source>
</evidence>
<accession>A0ACB9LD68</accession>
<dbReference type="EMBL" id="CM039437">
    <property type="protein sequence ID" value="KAI4307765.1"/>
    <property type="molecule type" value="Genomic_DNA"/>
</dbReference>
<comment type="caution">
    <text evidence="1">The sequence shown here is derived from an EMBL/GenBank/DDBJ whole genome shotgun (WGS) entry which is preliminary data.</text>
</comment>
<evidence type="ECO:0000313" key="2">
    <source>
        <dbReference type="Proteomes" id="UP000828941"/>
    </source>
</evidence>
<organism evidence="1 2">
    <name type="scientific">Bauhinia variegata</name>
    <name type="common">Purple orchid tree</name>
    <name type="synonym">Phanera variegata</name>
    <dbReference type="NCBI Taxonomy" id="167791"/>
    <lineage>
        <taxon>Eukaryota</taxon>
        <taxon>Viridiplantae</taxon>
        <taxon>Streptophyta</taxon>
        <taxon>Embryophyta</taxon>
        <taxon>Tracheophyta</taxon>
        <taxon>Spermatophyta</taxon>
        <taxon>Magnoliopsida</taxon>
        <taxon>eudicotyledons</taxon>
        <taxon>Gunneridae</taxon>
        <taxon>Pentapetalae</taxon>
        <taxon>rosids</taxon>
        <taxon>fabids</taxon>
        <taxon>Fabales</taxon>
        <taxon>Fabaceae</taxon>
        <taxon>Cercidoideae</taxon>
        <taxon>Cercideae</taxon>
        <taxon>Bauhiniinae</taxon>
        <taxon>Bauhinia</taxon>
    </lineage>
</organism>
<reference evidence="1 2" key="1">
    <citation type="journal article" date="2022" name="DNA Res.">
        <title>Chromosomal-level genome assembly of the orchid tree Bauhinia variegata (Leguminosae; Cercidoideae) supports the allotetraploid origin hypothesis of Bauhinia.</title>
        <authorList>
            <person name="Zhong Y."/>
            <person name="Chen Y."/>
            <person name="Zheng D."/>
            <person name="Pang J."/>
            <person name="Liu Y."/>
            <person name="Luo S."/>
            <person name="Meng S."/>
            <person name="Qian L."/>
            <person name="Wei D."/>
            <person name="Dai S."/>
            <person name="Zhou R."/>
        </authorList>
    </citation>
    <scope>NUCLEOTIDE SEQUENCE [LARGE SCALE GENOMIC DNA]</scope>
    <source>
        <strain evidence="1">BV-YZ2020</strain>
    </source>
</reference>
<keyword evidence="2" id="KW-1185">Reference proteome</keyword>